<sequence>MNVTHCSEHANHQKTTVPEGFGMLLITVNVSESARFTDYSERY</sequence>
<dbReference type="KEGG" id="ege:EM595_p0385"/>
<name>A0A0U5GTL9_9GAMM</name>
<geneLocation type="plasmid" evidence="2">
    <name>pEM01</name>
</geneLocation>
<proteinExistence type="predicted"/>
<accession>A0A0U5GTL9</accession>
<keyword evidence="2" id="KW-1185">Reference proteome</keyword>
<dbReference type="Proteomes" id="UP000059419">
    <property type="component" value="Plasmid pEM01"/>
</dbReference>
<gene>
    <name evidence="1" type="ORF">EM595_p0385</name>
</gene>
<evidence type="ECO:0000313" key="2">
    <source>
        <dbReference type="Proteomes" id="UP000059419"/>
    </source>
</evidence>
<reference evidence="2" key="1">
    <citation type="submission" date="2015-11" db="EMBL/GenBank/DDBJ databases">
        <authorList>
            <person name="Blom J."/>
        </authorList>
    </citation>
    <scope>NUCLEOTIDE SEQUENCE [LARGE SCALE GENOMIC DNA]</scope>
    <source>
        <plasmid evidence="2">pEM01</plasmid>
    </source>
</reference>
<dbReference type="AlphaFoldDB" id="A0A0U5GTL9"/>
<protein>
    <submittedName>
        <fullName evidence="1">Uncharacterized protein</fullName>
    </submittedName>
</protein>
<evidence type="ECO:0000313" key="1">
    <source>
        <dbReference type="EMBL" id="CUU26082.1"/>
    </source>
</evidence>
<dbReference type="PATRIC" id="fig|1619313.3.peg.4004"/>
<dbReference type="EMBL" id="LN907828">
    <property type="protein sequence ID" value="CUU26082.1"/>
    <property type="molecule type" value="Genomic_DNA"/>
</dbReference>
<organism evidence="1 2">
    <name type="scientific">Duffyella gerundensis</name>
    <dbReference type="NCBI Taxonomy" id="1619313"/>
    <lineage>
        <taxon>Bacteria</taxon>
        <taxon>Pseudomonadati</taxon>
        <taxon>Pseudomonadota</taxon>
        <taxon>Gammaproteobacteria</taxon>
        <taxon>Enterobacterales</taxon>
        <taxon>Erwiniaceae</taxon>
        <taxon>Duffyella</taxon>
    </lineage>
</organism>